<evidence type="ECO:0008006" key="3">
    <source>
        <dbReference type="Google" id="ProtNLM"/>
    </source>
</evidence>
<evidence type="ECO:0000313" key="2">
    <source>
        <dbReference type="Proteomes" id="UP000593575"/>
    </source>
</evidence>
<dbReference type="EMBL" id="JABFAE010000009">
    <property type="protein sequence ID" value="MBA0838216.1"/>
    <property type="molecule type" value="Genomic_DNA"/>
</dbReference>
<dbReference type="Proteomes" id="UP000593575">
    <property type="component" value="Unassembled WGS sequence"/>
</dbReference>
<gene>
    <name evidence="1" type="ORF">Goarm_010295</name>
</gene>
<accession>A0A7J9JVR6</accession>
<sequence length="224" mass="25729">IFKARYFSGSGFLDLSKGLALSFIWKSIHKTKEVLLKVTRWRIGKWSLMSIFNDPWINDDGNFFVDITPLDGCEHMRVDSPWQSLWNQVLPQKIKDIFGDCCMALSLISKTSLHGSVNDFVALMQDDKRRHVLGMLMGIWFSRNMMIWKHNSMLADRLVHYVDKFLQCWKGARMVHSSQAIFVNSGHMGWAVVVHNDAGGFVRCISGFMKSNSIPFMVEILAIH</sequence>
<proteinExistence type="predicted"/>
<protein>
    <recommendedName>
        <fullName evidence="3">Reverse transcriptase zinc-binding domain-containing protein</fullName>
    </recommendedName>
</protein>
<feature type="non-terminal residue" evidence="1">
    <location>
        <position position="224"/>
    </location>
</feature>
<reference evidence="1 2" key="1">
    <citation type="journal article" date="2019" name="Genome Biol. Evol.">
        <title>Insights into the evolution of the New World diploid cottons (Gossypium, subgenus Houzingenia) based on genome sequencing.</title>
        <authorList>
            <person name="Grover C.E."/>
            <person name="Arick M.A. 2nd"/>
            <person name="Thrash A."/>
            <person name="Conover J.L."/>
            <person name="Sanders W.S."/>
            <person name="Peterson D.G."/>
            <person name="Frelichowski J.E."/>
            <person name="Scheffler J.A."/>
            <person name="Scheffler B.E."/>
            <person name="Wendel J.F."/>
        </authorList>
    </citation>
    <scope>NUCLEOTIDE SEQUENCE [LARGE SCALE GENOMIC DNA]</scope>
    <source>
        <strain evidence="1">6</strain>
        <tissue evidence="1">Leaf</tissue>
    </source>
</reference>
<feature type="non-terminal residue" evidence="1">
    <location>
        <position position="1"/>
    </location>
</feature>
<name>A0A7J9JVR6_9ROSI</name>
<comment type="caution">
    <text evidence="1">The sequence shown here is derived from an EMBL/GenBank/DDBJ whole genome shotgun (WGS) entry which is preliminary data.</text>
</comment>
<evidence type="ECO:0000313" key="1">
    <source>
        <dbReference type="EMBL" id="MBA0838216.1"/>
    </source>
</evidence>
<keyword evidence="2" id="KW-1185">Reference proteome</keyword>
<dbReference type="AlphaFoldDB" id="A0A7J9JVR6"/>
<organism evidence="1 2">
    <name type="scientific">Gossypium armourianum</name>
    <dbReference type="NCBI Taxonomy" id="34283"/>
    <lineage>
        <taxon>Eukaryota</taxon>
        <taxon>Viridiplantae</taxon>
        <taxon>Streptophyta</taxon>
        <taxon>Embryophyta</taxon>
        <taxon>Tracheophyta</taxon>
        <taxon>Spermatophyta</taxon>
        <taxon>Magnoliopsida</taxon>
        <taxon>eudicotyledons</taxon>
        <taxon>Gunneridae</taxon>
        <taxon>Pentapetalae</taxon>
        <taxon>rosids</taxon>
        <taxon>malvids</taxon>
        <taxon>Malvales</taxon>
        <taxon>Malvaceae</taxon>
        <taxon>Malvoideae</taxon>
        <taxon>Gossypium</taxon>
    </lineage>
</organism>